<protein>
    <submittedName>
        <fullName evidence="1">Uncharacterized protein</fullName>
    </submittedName>
</protein>
<organism evidence="1 2">
    <name type="scientific">Vermiconidia calcicola</name>
    <dbReference type="NCBI Taxonomy" id="1690605"/>
    <lineage>
        <taxon>Eukaryota</taxon>
        <taxon>Fungi</taxon>
        <taxon>Dikarya</taxon>
        <taxon>Ascomycota</taxon>
        <taxon>Pezizomycotina</taxon>
        <taxon>Dothideomycetes</taxon>
        <taxon>Dothideomycetidae</taxon>
        <taxon>Mycosphaerellales</taxon>
        <taxon>Extremaceae</taxon>
        <taxon>Vermiconidia</taxon>
    </lineage>
</organism>
<evidence type="ECO:0000313" key="1">
    <source>
        <dbReference type="EMBL" id="KAK3691791.1"/>
    </source>
</evidence>
<keyword evidence="2" id="KW-1185">Reference proteome</keyword>
<dbReference type="Proteomes" id="UP001281147">
    <property type="component" value="Unassembled WGS sequence"/>
</dbReference>
<evidence type="ECO:0000313" key="2">
    <source>
        <dbReference type="Proteomes" id="UP001281147"/>
    </source>
</evidence>
<dbReference type="EMBL" id="JAUTXU010000257">
    <property type="protein sequence ID" value="KAK3691791.1"/>
    <property type="molecule type" value="Genomic_DNA"/>
</dbReference>
<comment type="caution">
    <text evidence="1">The sequence shown here is derived from an EMBL/GenBank/DDBJ whole genome shotgun (WGS) entry which is preliminary data.</text>
</comment>
<proteinExistence type="predicted"/>
<gene>
    <name evidence="1" type="ORF">LTR37_018449</name>
</gene>
<name>A0ACC3MHB8_9PEZI</name>
<sequence>MKHTVLLVELAKLYEESASPLCASQCPSHSVALKTQYTGGIQNPSMAAVIEHSDIGLINEGTELNQHLAVPGPKAIYSSEAIDASKRDRRGSSKIWQYRARRSIVRTGCIPCLQQRRRCDGTHRLCQKRAVSEEWRMNHRVQWKLPGTWRERRAMQVFVNFATSPEITGLFESPFWHRVVLQACFHSEAVFHIASAVGALHDFTARQTTAKSISDHATLAFALQQCNMSINLLTTSDSGVCPDPDIAIITCILFAVFAALQDDPSSAINHSLQGRRLLRDCEHLANAANRSRLLDTVAVQPAICALEIQAKALQGKYMRKSDTSDDPPLPDASRIHSIDHANWTLHYAYIGLLTACQDCRQSGGSGAFAFLEAQKYHLYKPFLKIWERSFADFLFREASSLERSDMERAKVLKANHIAATILASVGCCKQEEYKPYDNECKAIVELSASVLKTYALHQGGTLSKYQFPFLSLGLWVSEPLFLVMARCHDPLLRRQAAELLTGQPRRRQTLHVELDPSQLQRTRDTDSWNIEQWIDFTTRTRVDTGMVAYFAKLPSKYVETPFLYQEFGDKAA</sequence>
<accession>A0ACC3MHB8</accession>
<reference evidence="1" key="1">
    <citation type="submission" date="2023-07" db="EMBL/GenBank/DDBJ databases">
        <title>Black Yeasts Isolated from many extreme environments.</title>
        <authorList>
            <person name="Coleine C."/>
            <person name="Stajich J.E."/>
            <person name="Selbmann L."/>
        </authorList>
    </citation>
    <scope>NUCLEOTIDE SEQUENCE</scope>
    <source>
        <strain evidence="1">CCFEE 5714</strain>
    </source>
</reference>